<evidence type="ECO:0000256" key="2">
    <source>
        <dbReference type="ARBA" id="ARBA00023043"/>
    </source>
</evidence>
<sequence>MGNNPSQQALDSLAGHVRSGDLPAAMGFLQRLSEARTAPAGAKRNRESEALKALDLNEIVSSTGFNILQLAATSANPQVLRALLDPQSHGLDLPKVQIDAMNGERRTALHCAAGCQSQRSAECVQVLLEHRADPCIAAQDGTTPLDVARRVRNVACVRTLESSMKLWAGWVDHDEVRMLALPNWQPMWMVVLQDRRVNSGRWAGAVNVTCFNCQTTLRAPAYAFTLTCSRCMVEVAVTPSLQIALYEAPLAASGATHTLPDAAMPTVVIYLPMDPTQLIAKPLEEAGIKSFVGSLFEGRVRRALQSTSVTTRSFGFTMKILDRGALREERSFRVETEADRVQLLRVLQNTAQASYEASRSVVALAPAAAALGAPLAEQAVAGPPPGAAAGPWACGQCTYEHAGPEARLPACAVCGAPRGPLGGPPAHGAPPGPPEPSAPPLEPEELARVAPPLPAAGQAGAAAAAPEAGNAVSDDRLCIICMERRADSAVVPCGHMCCCEQCLQGIRGTEGAECPMCRGPMTSTMRIYCP</sequence>
<name>A0ABN9YFJ1_9DINO</name>
<feature type="region of interest" description="Disordered" evidence="4">
    <location>
        <begin position="422"/>
        <end position="443"/>
    </location>
</feature>
<proteinExistence type="predicted"/>
<keyword evidence="3" id="KW-0863">Zinc-finger</keyword>
<keyword evidence="2" id="KW-0040">ANK repeat</keyword>
<dbReference type="Pfam" id="PF13920">
    <property type="entry name" value="zf-C3HC4_3"/>
    <property type="match status" value="1"/>
</dbReference>
<dbReference type="SUPFAM" id="SSF57850">
    <property type="entry name" value="RING/U-box"/>
    <property type="match status" value="1"/>
</dbReference>
<dbReference type="SMART" id="SM00184">
    <property type="entry name" value="RING"/>
    <property type="match status" value="1"/>
</dbReference>
<dbReference type="SUPFAM" id="SSF48403">
    <property type="entry name" value="Ankyrin repeat"/>
    <property type="match status" value="1"/>
</dbReference>
<evidence type="ECO:0000259" key="5">
    <source>
        <dbReference type="PROSITE" id="PS50089"/>
    </source>
</evidence>
<dbReference type="Gene3D" id="1.25.40.20">
    <property type="entry name" value="Ankyrin repeat-containing domain"/>
    <property type="match status" value="1"/>
</dbReference>
<dbReference type="InterPro" id="IPR002110">
    <property type="entry name" value="Ankyrin_rpt"/>
</dbReference>
<dbReference type="SMART" id="SM00248">
    <property type="entry name" value="ANK"/>
    <property type="match status" value="3"/>
</dbReference>
<keyword evidence="1" id="KW-0677">Repeat</keyword>
<feature type="domain" description="RING-type" evidence="5">
    <location>
        <begin position="478"/>
        <end position="518"/>
    </location>
</feature>
<dbReference type="PROSITE" id="PS50089">
    <property type="entry name" value="ZF_RING_2"/>
    <property type="match status" value="1"/>
</dbReference>
<reference evidence="6" key="1">
    <citation type="submission" date="2023-10" db="EMBL/GenBank/DDBJ databases">
        <authorList>
            <person name="Chen Y."/>
            <person name="Shah S."/>
            <person name="Dougan E. K."/>
            <person name="Thang M."/>
            <person name="Chan C."/>
        </authorList>
    </citation>
    <scope>NUCLEOTIDE SEQUENCE [LARGE SCALE GENOMIC DNA]</scope>
</reference>
<comment type="caution">
    <text evidence="6">The sequence shown here is derived from an EMBL/GenBank/DDBJ whole genome shotgun (WGS) entry which is preliminary data.</text>
</comment>
<feature type="compositionally biased region" description="Pro residues" evidence="4">
    <location>
        <begin position="427"/>
        <end position="441"/>
    </location>
</feature>
<dbReference type="InterPro" id="IPR013083">
    <property type="entry name" value="Znf_RING/FYVE/PHD"/>
</dbReference>
<evidence type="ECO:0000256" key="3">
    <source>
        <dbReference type="PROSITE-ProRule" id="PRU00175"/>
    </source>
</evidence>
<evidence type="ECO:0000313" key="6">
    <source>
        <dbReference type="EMBL" id="CAK0910588.1"/>
    </source>
</evidence>
<accession>A0ABN9YFJ1</accession>
<keyword evidence="3" id="KW-0479">Metal-binding</keyword>
<evidence type="ECO:0000313" key="7">
    <source>
        <dbReference type="Proteomes" id="UP001189429"/>
    </source>
</evidence>
<dbReference type="Gene3D" id="3.30.40.10">
    <property type="entry name" value="Zinc/RING finger domain, C3HC4 (zinc finger)"/>
    <property type="match status" value="1"/>
</dbReference>
<keyword evidence="7" id="KW-1185">Reference proteome</keyword>
<dbReference type="EMBL" id="CAUYUJ010022428">
    <property type="protein sequence ID" value="CAK0910588.1"/>
    <property type="molecule type" value="Genomic_DNA"/>
</dbReference>
<dbReference type="InterPro" id="IPR001841">
    <property type="entry name" value="Znf_RING"/>
</dbReference>
<dbReference type="Proteomes" id="UP001189429">
    <property type="component" value="Unassembled WGS sequence"/>
</dbReference>
<dbReference type="PANTHER" id="PTHR24178">
    <property type="entry name" value="MOLTING PROTEIN MLT-4"/>
    <property type="match status" value="1"/>
</dbReference>
<dbReference type="InterPro" id="IPR036770">
    <property type="entry name" value="Ankyrin_rpt-contain_sf"/>
</dbReference>
<dbReference type="Pfam" id="PF12796">
    <property type="entry name" value="Ank_2"/>
    <property type="match status" value="1"/>
</dbReference>
<evidence type="ECO:0000256" key="1">
    <source>
        <dbReference type="ARBA" id="ARBA00022737"/>
    </source>
</evidence>
<gene>
    <name evidence="6" type="ORF">PCOR1329_LOCUS84739</name>
</gene>
<protein>
    <recommendedName>
        <fullName evidence="5">RING-type domain-containing protein</fullName>
    </recommendedName>
</protein>
<keyword evidence="3" id="KW-0862">Zinc</keyword>
<evidence type="ECO:0000256" key="4">
    <source>
        <dbReference type="SAM" id="MobiDB-lite"/>
    </source>
</evidence>
<organism evidence="6 7">
    <name type="scientific">Prorocentrum cordatum</name>
    <dbReference type="NCBI Taxonomy" id="2364126"/>
    <lineage>
        <taxon>Eukaryota</taxon>
        <taxon>Sar</taxon>
        <taxon>Alveolata</taxon>
        <taxon>Dinophyceae</taxon>
        <taxon>Prorocentrales</taxon>
        <taxon>Prorocentraceae</taxon>
        <taxon>Prorocentrum</taxon>
    </lineage>
</organism>